<protein>
    <submittedName>
        <fullName evidence="1">Uncharacterized protein</fullName>
    </submittedName>
</protein>
<sequence length="55" mass="5965">MGQGFYGSCVADKETSAYTSKKAVSFSHFVVQCGFIPCDIWLSCHLATKGFPILS</sequence>
<evidence type="ECO:0000313" key="1">
    <source>
        <dbReference type="EMBL" id="JAE06289.1"/>
    </source>
</evidence>
<dbReference type="AlphaFoldDB" id="A0A0A9F500"/>
<accession>A0A0A9F500</accession>
<dbReference type="EMBL" id="GBRH01191607">
    <property type="protein sequence ID" value="JAE06289.1"/>
    <property type="molecule type" value="Transcribed_RNA"/>
</dbReference>
<name>A0A0A9F500_ARUDO</name>
<reference evidence="1" key="2">
    <citation type="journal article" date="2015" name="Data Brief">
        <title>Shoot transcriptome of the giant reed, Arundo donax.</title>
        <authorList>
            <person name="Barrero R.A."/>
            <person name="Guerrero F.D."/>
            <person name="Moolhuijzen P."/>
            <person name="Goolsby J.A."/>
            <person name="Tidwell J."/>
            <person name="Bellgard S.E."/>
            <person name="Bellgard M.I."/>
        </authorList>
    </citation>
    <scope>NUCLEOTIDE SEQUENCE</scope>
    <source>
        <tissue evidence="1">Shoot tissue taken approximately 20 cm above the soil surface</tissue>
    </source>
</reference>
<proteinExistence type="predicted"/>
<organism evidence="1">
    <name type="scientific">Arundo donax</name>
    <name type="common">Giant reed</name>
    <name type="synonym">Donax arundinaceus</name>
    <dbReference type="NCBI Taxonomy" id="35708"/>
    <lineage>
        <taxon>Eukaryota</taxon>
        <taxon>Viridiplantae</taxon>
        <taxon>Streptophyta</taxon>
        <taxon>Embryophyta</taxon>
        <taxon>Tracheophyta</taxon>
        <taxon>Spermatophyta</taxon>
        <taxon>Magnoliopsida</taxon>
        <taxon>Liliopsida</taxon>
        <taxon>Poales</taxon>
        <taxon>Poaceae</taxon>
        <taxon>PACMAD clade</taxon>
        <taxon>Arundinoideae</taxon>
        <taxon>Arundineae</taxon>
        <taxon>Arundo</taxon>
    </lineage>
</organism>
<reference evidence="1" key="1">
    <citation type="submission" date="2014-09" db="EMBL/GenBank/DDBJ databases">
        <authorList>
            <person name="Magalhaes I.L.F."/>
            <person name="Oliveira U."/>
            <person name="Santos F.R."/>
            <person name="Vidigal T.H.D.A."/>
            <person name="Brescovit A.D."/>
            <person name="Santos A.J."/>
        </authorList>
    </citation>
    <scope>NUCLEOTIDE SEQUENCE</scope>
    <source>
        <tissue evidence="1">Shoot tissue taken approximately 20 cm above the soil surface</tissue>
    </source>
</reference>